<feature type="non-terminal residue" evidence="1">
    <location>
        <position position="111"/>
    </location>
</feature>
<evidence type="ECO:0000313" key="2">
    <source>
        <dbReference type="Proteomes" id="UP000784294"/>
    </source>
</evidence>
<sequence length="111" mass="12501">MKIKNSSKTSKKKLPGFEFRADVQVCYRAIFPGGHRCTSEEANSLVDDALKAKPMGIFRMLGITDRLLLCSRLGSEKKPPWPDIPYAEIPEAYKLSNFTKLVVLAVETFSY</sequence>
<dbReference type="Proteomes" id="UP000784294">
    <property type="component" value="Unassembled WGS sequence"/>
</dbReference>
<organism evidence="1 2">
    <name type="scientific">Protopolystoma xenopodis</name>
    <dbReference type="NCBI Taxonomy" id="117903"/>
    <lineage>
        <taxon>Eukaryota</taxon>
        <taxon>Metazoa</taxon>
        <taxon>Spiralia</taxon>
        <taxon>Lophotrochozoa</taxon>
        <taxon>Platyhelminthes</taxon>
        <taxon>Monogenea</taxon>
        <taxon>Polyopisthocotylea</taxon>
        <taxon>Polystomatidea</taxon>
        <taxon>Polystomatidae</taxon>
        <taxon>Protopolystoma</taxon>
    </lineage>
</organism>
<gene>
    <name evidence="1" type="ORF">PXEA_LOCUS23387</name>
</gene>
<proteinExistence type="predicted"/>
<dbReference type="EMBL" id="CAAALY010107949">
    <property type="protein sequence ID" value="VEL29947.1"/>
    <property type="molecule type" value="Genomic_DNA"/>
</dbReference>
<accession>A0A448X7D7</accession>
<reference evidence="1" key="1">
    <citation type="submission" date="2018-11" db="EMBL/GenBank/DDBJ databases">
        <authorList>
            <consortium name="Pathogen Informatics"/>
        </authorList>
    </citation>
    <scope>NUCLEOTIDE SEQUENCE</scope>
</reference>
<dbReference type="AlphaFoldDB" id="A0A448X7D7"/>
<comment type="caution">
    <text evidence="1">The sequence shown here is derived from an EMBL/GenBank/DDBJ whole genome shotgun (WGS) entry which is preliminary data.</text>
</comment>
<name>A0A448X7D7_9PLAT</name>
<keyword evidence="2" id="KW-1185">Reference proteome</keyword>
<protein>
    <submittedName>
        <fullName evidence="1">Uncharacterized protein</fullName>
    </submittedName>
</protein>
<evidence type="ECO:0000313" key="1">
    <source>
        <dbReference type="EMBL" id="VEL29947.1"/>
    </source>
</evidence>